<organism evidence="2 4">
    <name type="scientific">Candidatus Iainarchaeum sp</name>
    <dbReference type="NCBI Taxonomy" id="3101447"/>
    <lineage>
        <taxon>Archaea</taxon>
        <taxon>Candidatus Iainarchaeota</taxon>
        <taxon>Candidatus Iainarchaeia</taxon>
        <taxon>Candidatus Iainarchaeales</taxon>
        <taxon>Candidatus Iainarchaeaceae</taxon>
        <taxon>Candidatus Iainarchaeum</taxon>
    </lineage>
</organism>
<feature type="transmembrane region" description="Helical" evidence="1">
    <location>
        <begin position="313"/>
        <end position="331"/>
    </location>
</feature>
<evidence type="ECO:0008006" key="5">
    <source>
        <dbReference type="Google" id="ProtNLM"/>
    </source>
</evidence>
<reference evidence="3" key="3">
    <citation type="submission" date="2021-05" db="EMBL/GenBank/DDBJ databases">
        <title>Protein family content uncovers lineage relationships and bacterial pathway maintenance mechanisms in DPANN archaea.</title>
        <authorList>
            <person name="Castelle C.J."/>
            <person name="Meheust R."/>
            <person name="Jaffe A.L."/>
            <person name="Seitz K."/>
            <person name="Gong X."/>
            <person name="Baker B.J."/>
            <person name="Banfield J.F."/>
        </authorList>
    </citation>
    <scope>NUCLEOTIDE SEQUENCE</scope>
    <source>
        <strain evidence="3">RIFCSPLOWO2_01_FULL_58_19</strain>
    </source>
</reference>
<comment type="caution">
    <text evidence="2">The sequence shown here is derived from an EMBL/GenBank/DDBJ whole genome shotgun (WGS) entry which is preliminary data.</text>
</comment>
<dbReference type="EMBL" id="JAGVWE010000003">
    <property type="protein sequence ID" value="MBS3062980.1"/>
    <property type="molecule type" value="Genomic_DNA"/>
</dbReference>
<gene>
    <name evidence="2" type="ORF">HA252_01035</name>
    <name evidence="3" type="ORF">J4203_03845</name>
</gene>
<dbReference type="EMBL" id="DUGH01000022">
    <property type="protein sequence ID" value="HIH15969.1"/>
    <property type="molecule type" value="Genomic_DNA"/>
</dbReference>
<dbReference type="AlphaFoldDB" id="A0A7J4JHD7"/>
<evidence type="ECO:0000313" key="4">
    <source>
        <dbReference type="Proteomes" id="UP000564964"/>
    </source>
</evidence>
<accession>A0A7J4JHD7</accession>
<keyword evidence="1" id="KW-0472">Membrane</keyword>
<feature type="transmembrane region" description="Helical" evidence="1">
    <location>
        <begin position="111"/>
        <end position="128"/>
    </location>
</feature>
<reference evidence="3" key="2">
    <citation type="submission" date="2021-03" db="EMBL/GenBank/DDBJ databases">
        <authorList>
            <person name="Jaffe A."/>
        </authorList>
    </citation>
    <scope>NUCLEOTIDE SEQUENCE</scope>
    <source>
        <strain evidence="3">RIFCSPLOWO2_01_FULL_58_19</strain>
    </source>
</reference>
<name>A0A7J4JHD7_9ARCH</name>
<dbReference type="Proteomes" id="UP000678237">
    <property type="component" value="Unassembled WGS sequence"/>
</dbReference>
<proteinExistence type="predicted"/>
<feature type="transmembrane region" description="Helical" evidence="1">
    <location>
        <begin position="134"/>
        <end position="151"/>
    </location>
</feature>
<evidence type="ECO:0000256" key="1">
    <source>
        <dbReference type="SAM" id="Phobius"/>
    </source>
</evidence>
<evidence type="ECO:0000313" key="2">
    <source>
        <dbReference type="EMBL" id="HIH15969.1"/>
    </source>
</evidence>
<keyword evidence="1" id="KW-0812">Transmembrane</keyword>
<feature type="transmembrane region" description="Helical" evidence="1">
    <location>
        <begin position="262"/>
        <end position="280"/>
    </location>
</feature>
<protein>
    <recommendedName>
        <fullName evidence="5">Glycosyltransferase family 39 protein</fullName>
    </recommendedName>
</protein>
<feature type="transmembrane region" description="Helical" evidence="1">
    <location>
        <begin position="158"/>
        <end position="185"/>
    </location>
</feature>
<evidence type="ECO:0000313" key="3">
    <source>
        <dbReference type="EMBL" id="MBS3062980.1"/>
    </source>
</evidence>
<feature type="transmembrane region" description="Helical" evidence="1">
    <location>
        <begin position="234"/>
        <end position="256"/>
    </location>
</feature>
<feature type="transmembrane region" description="Helical" evidence="1">
    <location>
        <begin position="289"/>
        <end position="307"/>
    </location>
</feature>
<reference evidence="4" key="1">
    <citation type="journal article" date="2020" name="bioRxiv">
        <title>A rank-normalized archaeal taxonomy based on genome phylogeny resolves widespread incomplete and uneven classifications.</title>
        <authorList>
            <person name="Rinke C."/>
            <person name="Chuvochina M."/>
            <person name="Mussig A.J."/>
            <person name="Chaumeil P.-A."/>
            <person name="Waite D.W."/>
            <person name="Whitman W.B."/>
            <person name="Parks D.H."/>
            <person name="Hugenholtz P."/>
        </authorList>
    </citation>
    <scope>NUCLEOTIDE SEQUENCE [LARGE SCALE GENOMIC DNA]</scope>
</reference>
<feature type="transmembrane region" description="Helical" evidence="1">
    <location>
        <begin position="82"/>
        <end position="104"/>
    </location>
</feature>
<dbReference type="Proteomes" id="UP000564964">
    <property type="component" value="Unassembled WGS sequence"/>
</dbReference>
<sequence>MGETKAIGLLLVVCLAALLVPFARFDQFVSSDLWERQRVSAEILENGFVPEKNMAYSPSAPFLYPPSFDLLLSLAVATGADYLSAVKVLSLAVGVSLAFFAYLLSRRFFRPEIALLSAFFVFFMPRVFRLSLQPIPETLGLLLFVVTLYFASTNRLKLAGLFASALMFYHTRSFFNLLLVSGILFHSLHGVQGLKKMKWLLALPLLFSLAYWLERLPAAFKSTQLLNPFVSEWSLLQVLGPQALLAAFYLVFWWKYARYKPLIHWTGAFVLLYVAALGTGNKTLAFRELTYLFVPVGLLSSALVWRLRALKGFIVPLALLFSLGYAFYLNFNPAYPLEKEGVQALSMASRQGFGAVLTDFVTGYGVPGIAHKKTVIGAFMENLPDANQRLLDAKEFLSTSSPETAVAHMKKYRAGTAFLGRLAAENQWGLDTDYTKFDSPSFNKVYDNAFTKGYSLT</sequence>
<keyword evidence="1" id="KW-1133">Transmembrane helix</keyword>